<dbReference type="GO" id="GO:0004672">
    <property type="term" value="F:protein kinase activity"/>
    <property type="evidence" value="ECO:0007669"/>
    <property type="project" value="InterPro"/>
</dbReference>
<reference evidence="1 2" key="1">
    <citation type="submission" date="2018-02" db="EMBL/GenBank/DDBJ databases">
        <title>Draft genome sequences of four Legionella pneumophila clinical strains isolated in Ontario.</title>
        <authorList>
            <person name="Fortuna A."/>
            <person name="Ramnarine R."/>
            <person name="Li A."/>
            <person name="Frantz C."/>
            <person name="Mallo G."/>
        </authorList>
    </citation>
    <scope>NUCLEOTIDE SEQUENCE [LARGE SCALE GENOMIC DNA]</scope>
    <source>
        <strain evidence="1 2">LG61</strain>
    </source>
</reference>
<dbReference type="PROSITE" id="PS50012">
    <property type="entry name" value="RCC1_3"/>
    <property type="match status" value="1"/>
</dbReference>
<dbReference type="OrthoDB" id="4103069at2"/>
<dbReference type="NCBIfam" id="NF043056">
    <property type="entry name" value="T4SS_LegK1"/>
    <property type="match status" value="1"/>
</dbReference>
<evidence type="ECO:0000313" key="2">
    <source>
        <dbReference type="Proteomes" id="UP000239239"/>
    </source>
</evidence>
<organism evidence="1 2">
    <name type="scientific">Legionella pneumophila</name>
    <dbReference type="NCBI Taxonomy" id="446"/>
    <lineage>
        <taxon>Bacteria</taxon>
        <taxon>Pseudomonadati</taxon>
        <taxon>Pseudomonadota</taxon>
        <taxon>Gammaproteobacteria</taxon>
        <taxon>Legionellales</taxon>
        <taxon>Legionellaceae</taxon>
        <taxon>Legionella</taxon>
    </lineage>
</organism>
<dbReference type="EMBL" id="PQWY01000011">
    <property type="protein sequence ID" value="PPK30594.1"/>
    <property type="molecule type" value="Genomic_DNA"/>
</dbReference>
<comment type="caution">
    <text evidence="1">The sequence shown here is derived from an EMBL/GenBank/DDBJ whole genome shotgun (WGS) entry which is preliminary data.</text>
</comment>
<dbReference type="PROSITE" id="PS00108">
    <property type="entry name" value="PROTEIN_KINASE_ST"/>
    <property type="match status" value="1"/>
</dbReference>
<dbReference type="PROSITE" id="PS50011">
    <property type="entry name" value="PROTEIN_KINASE_DOM"/>
    <property type="match status" value="1"/>
</dbReference>
<dbReference type="AlphaFoldDB" id="A0A2S6EZJ5"/>
<dbReference type="GO" id="GO:0005524">
    <property type="term" value="F:ATP binding"/>
    <property type="evidence" value="ECO:0007669"/>
    <property type="project" value="InterPro"/>
</dbReference>
<dbReference type="PANTHER" id="PTHR44167">
    <property type="entry name" value="OVARIAN-SPECIFIC SERINE/THREONINE-PROTEIN KINASE LOK-RELATED"/>
    <property type="match status" value="1"/>
</dbReference>
<dbReference type="Gene3D" id="1.10.510.10">
    <property type="entry name" value="Transferase(Phosphotransferase) domain 1"/>
    <property type="match status" value="1"/>
</dbReference>
<gene>
    <name evidence="1" type="ORF">C3928_07460</name>
</gene>
<sequence>MSRTMFFSVDAANLQNLQINNQKAFAALESYLNDNDSPGAWNNNQGYKYIHKDITYCFSFNQSLVRRPRKSDQKKHAFEIFDPNKNPLGKGGYGIVYPILGTIQFEFGNVIKRPPKNKLVKIQNHSYRDQSHSVLREYQGLLQSGHIAVKPPIFVENKESKFSYLIMEKAEGVVLEKFLNPVKRLDLSEEVPELNLINRIEITFAILKAIKEQVTDKHLIHRDIKPGNIIIDFSKSPPIAKVIDFGFVLRVSEQDYRRCGTRAYRAPESFNPQALYTAKADVWSTGRILSYLWGDKYTNYYISRDKGLDYVLEKSRNELLFSEPELELYLTNEDKSKIRACLNAMLVVNPEARVSIDEAIKQFSQIDFEKYKRLKQFTNSELDLTDYDIKLRKQINLIHFHLITLQRKEQDLRDRECFDAANAMSRLVSKLTIYTNYLEKNPDLFLIKRYQDCSIKEVNLANLTLKNHRDALWLVAELSTAILLLGVGYLFAFGINYYYTGRLGLFSQTRSEKMVEEMKSSVLGIMAGN</sequence>
<dbReference type="Proteomes" id="UP000239239">
    <property type="component" value="Unassembled WGS sequence"/>
</dbReference>
<dbReference type="RefSeq" id="WP_027226983.1">
    <property type="nucleotide sequence ID" value="NZ_CP017601.1"/>
</dbReference>
<evidence type="ECO:0000313" key="1">
    <source>
        <dbReference type="EMBL" id="PPK30594.1"/>
    </source>
</evidence>
<keyword evidence="1" id="KW-0418">Kinase</keyword>
<dbReference type="InterPro" id="IPR000719">
    <property type="entry name" value="Prot_kinase_dom"/>
</dbReference>
<dbReference type="InterPro" id="IPR000408">
    <property type="entry name" value="Reg_chr_condens"/>
</dbReference>
<dbReference type="InterPro" id="IPR049986">
    <property type="entry name" value="T4SS_LegK1"/>
</dbReference>
<dbReference type="SUPFAM" id="SSF56112">
    <property type="entry name" value="Protein kinase-like (PK-like)"/>
    <property type="match status" value="1"/>
</dbReference>
<dbReference type="SMART" id="SM00220">
    <property type="entry name" value="S_TKc"/>
    <property type="match status" value="1"/>
</dbReference>
<dbReference type="PANTHER" id="PTHR44167:SF24">
    <property type="entry name" value="SERINE_THREONINE-PROTEIN KINASE CHK2"/>
    <property type="match status" value="1"/>
</dbReference>
<keyword evidence="1" id="KW-0808">Transferase</keyword>
<proteinExistence type="predicted"/>
<dbReference type="Pfam" id="PF00069">
    <property type="entry name" value="Pkinase"/>
    <property type="match status" value="1"/>
</dbReference>
<protein>
    <submittedName>
        <fullName evidence="1">Protein kinase</fullName>
    </submittedName>
</protein>
<dbReference type="InterPro" id="IPR011009">
    <property type="entry name" value="Kinase-like_dom_sf"/>
</dbReference>
<accession>A0A2S6EZJ5</accession>
<dbReference type="InterPro" id="IPR008271">
    <property type="entry name" value="Ser/Thr_kinase_AS"/>
</dbReference>
<name>A0A2S6EZJ5_LEGPN</name>